<accession>A0ABX6YWK2</accession>
<evidence type="ECO:0000313" key="10">
    <source>
        <dbReference type="EMBL" id="QPZ92226.1"/>
    </source>
</evidence>
<keyword evidence="3" id="KW-0547">Nucleotide-binding</keyword>
<dbReference type="EMBL" id="CP053562">
    <property type="protein sequence ID" value="QPZ92226.1"/>
    <property type="molecule type" value="Genomic_DNA"/>
</dbReference>
<keyword evidence="2 7" id="KW-0812">Transmembrane</keyword>
<evidence type="ECO:0000256" key="2">
    <source>
        <dbReference type="ARBA" id="ARBA00022692"/>
    </source>
</evidence>
<evidence type="ECO:0000259" key="8">
    <source>
        <dbReference type="PROSITE" id="PS50893"/>
    </source>
</evidence>
<feature type="transmembrane region" description="Helical" evidence="7">
    <location>
        <begin position="295"/>
        <end position="313"/>
    </location>
</feature>
<feature type="domain" description="ABC transmembrane type-1" evidence="9">
    <location>
        <begin position="31"/>
        <end position="326"/>
    </location>
</feature>
<feature type="transmembrane region" description="Helical" evidence="7">
    <location>
        <begin position="74"/>
        <end position="99"/>
    </location>
</feature>
<dbReference type="PROSITE" id="PS50893">
    <property type="entry name" value="ABC_TRANSPORTER_2"/>
    <property type="match status" value="1"/>
</dbReference>
<dbReference type="InterPro" id="IPR027417">
    <property type="entry name" value="P-loop_NTPase"/>
</dbReference>
<name>A0ABX6YWK2_9RHOB</name>
<sequence length="607" mass="67118">MSDVLSARASLSEARNLFTTMRRAAGNKLYIALGMLMLSSLSEGISVLLLLPILSLVSRSEEGAPIIEITEREFMGVTLPAFTLPLAVLLSMLVCFLILQALFNRMRTVYVTDIQLRFSAILRHGLFSSIAESRWDHLVRQRNADLEHALVGEVERVRMASMLLMSLIQGSASLVLYVALGLMISVPMTVLSAVFGVVAFLALRPYRKMSAEYGVKLQGLRRDQFRAVSGFLSGLKTAKAMNLEEAEIAGFDAILDMERTDTREFARRTATGSGIFQIAQAIGAVIFIYLSLVQLGLAISEIVVLLLVMMRLAPRFMTLQQQAQMFLVNLPGWQHIRNVQGEMIRQRDVAAGLPIATRAPWHEIRLENVSYRHGEDLPRALEDVSLSVRAGEVTALIGPSGSGKSTIADLICGLIRPETGKILIDGQDLDPMDIRSWRHRISYVTQDTYLPPMTVREALQVGAPEADQQDMEAALRVASADFVFSLPAQLDTLLGERGVLLSGGERQRIALARALLRKPELLILDEATSALDWQSQNRIVANLAKIETPMAILTIAHRYSMVEFADMVFALEEGRIVESGAPAILRTKPDARFMKMRDAERSTSRAV</sequence>
<keyword evidence="5 7" id="KW-1133">Transmembrane helix</keyword>
<dbReference type="InterPro" id="IPR003593">
    <property type="entry name" value="AAA+_ATPase"/>
</dbReference>
<dbReference type="SUPFAM" id="SSF90123">
    <property type="entry name" value="ABC transporter transmembrane region"/>
    <property type="match status" value="1"/>
</dbReference>
<feature type="domain" description="ABC transporter" evidence="8">
    <location>
        <begin position="364"/>
        <end position="598"/>
    </location>
</feature>
<dbReference type="SMART" id="SM00382">
    <property type="entry name" value="AAA"/>
    <property type="match status" value="1"/>
</dbReference>
<dbReference type="InterPro" id="IPR036640">
    <property type="entry name" value="ABC1_TM_sf"/>
</dbReference>
<dbReference type="InterPro" id="IPR039421">
    <property type="entry name" value="Type_1_exporter"/>
</dbReference>
<evidence type="ECO:0000256" key="4">
    <source>
        <dbReference type="ARBA" id="ARBA00022840"/>
    </source>
</evidence>
<evidence type="ECO:0000256" key="1">
    <source>
        <dbReference type="ARBA" id="ARBA00004651"/>
    </source>
</evidence>
<dbReference type="PROSITE" id="PS50929">
    <property type="entry name" value="ABC_TM1F"/>
    <property type="match status" value="1"/>
</dbReference>
<evidence type="ECO:0000256" key="6">
    <source>
        <dbReference type="ARBA" id="ARBA00023136"/>
    </source>
</evidence>
<dbReference type="SUPFAM" id="SSF52540">
    <property type="entry name" value="P-loop containing nucleoside triphosphate hydrolases"/>
    <property type="match status" value="1"/>
</dbReference>
<dbReference type="Proteomes" id="UP000192422">
    <property type="component" value="Chromosome"/>
</dbReference>
<dbReference type="PANTHER" id="PTHR24221">
    <property type="entry name" value="ATP-BINDING CASSETTE SUB-FAMILY B"/>
    <property type="match status" value="1"/>
</dbReference>
<dbReference type="InterPro" id="IPR017871">
    <property type="entry name" value="ABC_transporter-like_CS"/>
</dbReference>
<dbReference type="Gene3D" id="1.20.1560.10">
    <property type="entry name" value="ABC transporter type 1, transmembrane domain"/>
    <property type="match status" value="1"/>
</dbReference>
<feature type="transmembrane region" description="Helical" evidence="7">
    <location>
        <begin position="162"/>
        <end position="180"/>
    </location>
</feature>
<keyword evidence="4 10" id="KW-0067">ATP-binding</keyword>
<evidence type="ECO:0000313" key="11">
    <source>
        <dbReference type="Proteomes" id="UP000192422"/>
    </source>
</evidence>
<evidence type="ECO:0000256" key="7">
    <source>
        <dbReference type="SAM" id="Phobius"/>
    </source>
</evidence>
<dbReference type="InterPro" id="IPR003439">
    <property type="entry name" value="ABC_transporter-like_ATP-bd"/>
</dbReference>
<gene>
    <name evidence="10" type="ORF">AKL02_015900</name>
</gene>
<feature type="transmembrane region" description="Helical" evidence="7">
    <location>
        <begin position="29"/>
        <end position="54"/>
    </location>
</feature>
<evidence type="ECO:0000256" key="3">
    <source>
        <dbReference type="ARBA" id="ARBA00022741"/>
    </source>
</evidence>
<proteinExistence type="predicted"/>
<protein>
    <submittedName>
        <fullName evidence="10">ABC transporter ATP-binding protein</fullName>
    </submittedName>
</protein>
<evidence type="ECO:0000259" key="9">
    <source>
        <dbReference type="PROSITE" id="PS50929"/>
    </source>
</evidence>
<dbReference type="PANTHER" id="PTHR24221:SF654">
    <property type="entry name" value="ATP-BINDING CASSETTE SUB-FAMILY B MEMBER 6"/>
    <property type="match status" value="1"/>
</dbReference>
<evidence type="ECO:0000256" key="5">
    <source>
        <dbReference type="ARBA" id="ARBA00022989"/>
    </source>
</evidence>
<feature type="transmembrane region" description="Helical" evidence="7">
    <location>
        <begin position="186"/>
        <end position="203"/>
    </location>
</feature>
<keyword evidence="11" id="KW-1185">Reference proteome</keyword>
<reference evidence="10 11" key="1">
    <citation type="submission" date="2020-05" db="EMBL/GenBank/DDBJ databases">
        <title>Thioclava electrotropha strain Elox9 finished genome.</title>
        <authorList>
            <person name="Rowe A.R."/>
            <person name="Wilbanks E.G."/>
        </authorList>
    </citation>
    <scope>NUCLEOTIDE SEQUENCE [LARGE SCALE GENOMIC DNA]</scope>
    <source>
        <strain evidence="10 11">Elox9</strain>
    </source>
</reference>
<dbReference type="Pfam" id="PF00664">
    <property type="entry name" value="ABC_membrane"/>
    <property type="match status" value="1"/>
</dbReference>
<comment type="subcellular location">
    <subcellularLocation>
        <location evidence="1">Cell membrane</location>
        <topology evidence="1">Multi-pass membrane protein</topology>
    </subcellularLocation>
</comment>
<dbReference type="RefSeq" id="WP_083075851.1">
    <property type="nucleotide sequence ID" value="NZ_CP053562.1"/>
</dbReference>
<dbReference type="GO" id="GO:0005524">
    <property type="term" value="F:ATP binding"/>
    <property type="evidence" value="ECO:0007669"/>
    <property type="project" value="UniProtKB-KW"/>
</dbReference>
<dbReference type="Pfam" id="PF00005">
    <property type="entry name" value="ABC_tran"/>
    <property type="match status" value="1"/>
</dbReference>
<dbReference type="Gene3D" id="3.40.50.300">
    <property type="entry name" value="P-loop containing nucleotide triphosphate hydrolases"/>
    <property type="match status" value="1"/>
</dbReference>
<organism evidence="10 11">
    <name type="scientific">Thioclava electrotropha</name>
    <dbReference type="NCBI Taxonomy" id="1549850"/>
    <lineage>
        <taxon>Bacteria</taxon>
        <taxon>Pseudomonadati</taxon>
        <taxon>Pseudomonadota</taxon>
        <taxon>Alphaproteobacteria</taxon>
        <taxon>Rhodobacterales</taxon>
        <taxon>Paracoccaceae</taxon>
        <taxon>Thioclava</taxon>
    </lineage>
</organism>
<dbReference type="PROSITE" id="PS00211">
    <property type="entry name" value="ABC_TRANSPORTER_1"/>
    <property type="match status" value="1"/>
</dbReference>
<keyword evidence="6 7" id="KW-0472">Membrane</keyword>
<dbReference type="InterPro" id="IPR011527">
    <property type="entry name" value="ABC1_TM_dom"/>
</dbReference>